<evidence type="ECO:0000256" key="5">
    <source>
        <dbReference type="ARBA" id="ARBA00023163"/>
    </source>
</evidence>
<dbReference type="GO" id="GO:0030490">
    <property type="term" value="P:maturation of SSU-rRNA"/>
    <property type="evidence" value="ECO:0007669"/>
    <property type="project" value="InterPro"/>
</dbReference>
<dbReference type="GO" id="GO:0005730">
    <property type="term" value="C:nucleolus"/>
    <property type="evidence" value="ECO:0007669"/>
    <property type="project" value="UniProtKB-SubCell"/>
</dbReference>
<evidence type="ECO:0000313" key="11">
    <source>
        <dbReference type="Proteomes" id="UP001353858"/>
    </source>
</evidence>
<evidence type="ECO:0008006" key="12">
    <source>
        <dbReference type="Google" id="ProtNLM"/>
    </source>
</evidence>
<feature type="domain" description="Nucleolar protein 11 C-terminal" evidence="9">
    <location>
        <begin position="518"/>
        <end position="739"/>
    </location>
</feature>
<keyword evidence="11" id="KW-1185">Reference proteome</keyword>
<dbReference type="InterPro" id="IPR042859">
    <property type="entry name" value="NOL11"/>
</dbReference>
<evidence type="ECO:0000256" key="7">
    <source>
        <dbReference type="SAM" id="MobiDB-lite"/>
    </source>
</evidence>
<accession>A0AAN7Q2G5</accession>
<evidence type="ECO:0000256" key="4">
    <source>
        <dbReference type="ARBA" id="ARBA00023159"/>
    </source>
</evidence>
<keyword evidence="3" id="KW-0805">Transcription regulation</keyword>
<evidence type="ECO:0000313" key="10">
    <source>
        <dbReference type="EMBL" id="KAK4876890.1"/>
    </source>
</evidence>
<dbReference type="EMBL" id="JARPUR010000004">
    <property type="protein sequence ID" value="KAK4876890.1"/>
    <property type="molecule type" value="Genomic_DNA"/>
</dbReference>
<sequence length="739" mass="84382">MSAVPETSSINMINMPATAFKPLPQKRLSGARRRKIRKEERTKAGTWKPLTSVNFQVDEMESSDIKRFRLDSPTSLTLEQQTSMSNLSTSNSVTETELKMAVIDRRHPDVTLNRKQADLIQNKLLTAVDESLLRSANPPQFESSAYYGLCPLIDQRNLLGIAEDSEPGHVIVTLGKNIAIKYRISDQKQIHSWRTKDKFSSPVIYVKETDQYAAVFNHIYVRTWNGDEEYVDKLKKFKFNKPIQTLVTCNDKVFLIFKNGTITQLNEGIENRKDVALNPVFDLNIDGNFEVITACLNNNLYIGLLLNINDKVIFAVKYFVDDEEGLHKMELRRDNPKLTLKGQIICHVEHSTEVHLLTLWSDGKLYSYNLNFQDYDEPKQTTPNLFAAFETLSCKDPVTMAYLNQHYIAMYGADCNEEGAALILYNTQFKVFQSKQSLKLFTSGARLWKIENNLLFCSGQNLGVMPFYLDTEQLSALVGSHRVALIDLDPDVMLVEEMEEADWNASKKDAVDRLIPSNIATQVLDLSQQGLSESTICEIILPGYVETKNVQAVMSCLNYFCDIPELCLAELLRFCLTVEDKCFSCKNLIDSELPLSLRQKDRCGLIDKILMSSFSSTLMLPYVHRKLDLNCTLLLLQYIFYLMSGNKKHSANIVTLEKKLIDWCCLLLDANYQKFLLSKDAQILELLNNLRDLVMKYSNCLESFNEIVPILSEIKKGKKVIKNKQLSNLQYSVEKLSLY</sequence>
<dbReference type="InterPro" id="IPR012584">
    <property type="entry name" value="NOL11_N"/>
</dbReference>
<evidence type="ECO:0000259" key="8">
    <source>
        <dbReference type="Pfam" id="PF08168"/>
    </source>
</evidence>
<evidence type="ECO:0000256" key="3">
    <source>
        <dbReference type="ARBA" id="ARBA00023015"/>
    </source>
</evidence>
<evidence type="ECO:0000256" key="6">
    <source>
        <dbReference type="ARBA" id="ARBA00023242"/>
    </source>
</evidence>
<dbReference type="GO" id="GO:0003723">
    <property type="term" value="F:RNA binding"/>
    <property type="evidence" value="ECO:0007669"/>
    <property type="project" value="TreeGrafter"/>
</dbReference>
<feature type="domain" description="Nucleolar protein 11 N-terminal" evidence="8">
    <location>
        <begin position="145"/>
        <end position="467"/>
    </location>
</feature>
<dbReference type="Proteomes" id="UP001353858">
    <property type="component" value="Unassembled WGS sequence"/>
</dbReference>
<feature type="region of interest" description="Disordered" evidence="7">
    <location>
        <begin position="21"/>
        <end position="42"/>
    </location>
</feature>
<evidence type="ECO:0000256" key="1">
    <source>
        <dbReference type="ARBA" id="ARBA00004604"/>
    </source>
</evidence>
<comment type="subcellular location">
    <subcellularLocation>
        <location evidence="1">Nucleus</location>
        <location evidence="1">Nucleolus</location>
    </subcellularLocation>
</comment>
<evidence type="ECO:0000256" key="2">
    <source>
        <dbReference type="ARBA" id="ARBA00022552"/>
    </source>
</evidence>
<name>A0AAN7Q2G5_9COLE</name>
<dbReference type="AlphaFoldDB" id="A0AAN7Q2G5"/>
<dbReference type="PANTHER" id="PTHR15633">
    <property type="entry name" value="NUCLEOLAR PROTEIN 11"/>
    <property type="match status" value="1"/>
</dbReference>
<dbReference type="Pfam" id="PF08168">
    <property type="entry name" value="NOL11_N"/>
    <property type="match status" value="1"/>
</dbReference>
<keyword evidence="5" id="KW-0804">Transcription</keyword>
<keyword evidence="4" id="KW-0010">Activator</keyword>
<gene>
    <name evidence="10" type="ORF">RN001_009396</name>
</gene>
<dbReference type="PANTHER" id="PTHR15633:SF2">
    <property type="entry name" value="NUCLEOLAR PROTEIN 11"/>
    <property type="match status" value="1"/>
</dbReference>
<keyword evidence="6" id="KW-0539">Nucleus</keyword>
<comment type="caution">
    <text evidence="10">The sequence shown here is derived from an EMBL/GenBank/DDBJ whole genome shotgun (WGS) entry which is preliminary data.</text>
</comment>
<reference evidence="11" key="1">
    <citation type="submission" date="2023-01" db="EMBL/GenBank/DDBJ databases">
        <title>Key to firefly adult light organ development and bioluminescence: homeobox transcription factors regulate luciferase expression and transportation to peroxisome.</title>
        <authorList>
            <person name="Fu X."/>
        </authorList>
    </citation>
    <scope>NUCLEOTIDE SEQUENCE [LARGE SCALE GENOMIC DNA]</scope>
</reference>
<keyword evidence="2" id="KW-0698">rRNA processing</keyword>
<dbReference type="Pfam" id="PF20998">
    <property type="entry name" value="Nol11_C"/>
    <property type="match status" value="1"/>
</dbReference>
<dbReference type="InterPro" id="IPR048897">
    <property type="entry name" value="Nol11_C"/>
</dbReference>
<proteinExistence type="predicted"/>
<evidence type="ECO:0000259" key="9">
    <source>
        <dbReference type="Pfam" id="PF20998"/>
    </source>
</evidence>
<protein>
    <recommendedName>
        <fullName evidence="12">Nucleolar protein 11</fullName>
    </recommendedName>
</protein>
<organism evidence="10 11">
    <name type="scientific">Aquatica leii</name>
    <dbReference type="NCBI Taxonomy" id="1421715"/>
    <lineage>
        <taxon>Eukaryota</taxon>
        <taxon>Metazoa</taxon>
        <taxon>Ecdysozoa</taxon>
        <taxon>Arthropoda</taxon>
        <taxon>Hexapoda</taxon>
        <taxon>Insecta</taxon>
        <taxon>Pterygota</taxon>
        <taxon>Neoptera</taxon>
        <taxon>Endopterygota</taxon>
        <taxon>Coleoptera</taxon>
        <taxon>Polyphaga</taxon>
        <taxon>Elateriformia</taxon>
        <taxon>Elateroidea</taxon>
        <taxon>Lampyridae</taxon>
        <taxon>Luciolinae</taxon>
        <taxon>Aquatica</taxon>
    </lineage>
</organism>